<dbReference type="RefSeq" id="WP_237607827.1">
    <property type="nucleotide sequence ID" value="NZ_JAIRBB010000003.1"/>
</dbReference>
<evidence type="ECO:0000313" key="2">
    <source>
        <dbReference type="Proteomes" id="UP001139462"/>
    </source>
</evidence>
<accession>A0A9X1U5X8</accession>
<dbReference type="PROSITE" id="PS51257">
    <property type="entry name" value="PROKAR_LIPOPROTEIN"/>
    <property type="match status" value="1"/>
</dbReference>
<organism evidence="1 2">
    <name type="scientific">Aequorivita xiaoshiensis</name>
    <dbReference type="NCBI Taxonomy" id="2874476"/>
    <lineage>
        <taxon>Bacteria</taxon>
        <taxon>Pseudomonadati</taxon>
        <taxon>Bacteroidota</taxon>
        <taxon>Flavobacteriia</taxon>
        <taxon>Flavobacteriales</taxon>
        <taxon>Flavobacteriaceae</taxon>
        <taxon>Aequorivita</taxon>
    </lineage>
</organism>
<comment type="caution">
    <text evidence="1">The sequence shown here is derived from an EMBL/GenBank/DDBJ whole genome shotgun (WGS) entry which is preliminary data.</text>
</comment>
<gene>
    <name evidence="1" type="ORF">K8344_05915</name>
</gene>
<proteinExistence type="predicted"/>
<evidence type="ECO:0008006" key="3">
    <source>
        <dbReference type="Google" id="ProtNLM"/>
    </source>
</evidence>
<dbReference type="EMBL" id="JAIRBB010000003">
    <property type="protein sequence ID" value="MCG2430647.1"/>
    <property type="molecule type" value="Genomic_DNA"/>
</dbReference>
<dbReference type="AlphaFoldDB" id="A0A9X1U5X8"/>
<reference evidence="1" key="1">
    <citation type="submission" date="2021-09" db="EMBL/GenBank/DDBJ databases">
        <title>Genome of Aequorivita sp. strain F64183.</title>
        <authorList>
            <person name="Wang Y."/>
        </authorList>
    </citation>
    <scope>NUCLEOTIDE SEQUENCE</scope>
    <source>
        <strain evidence="1">F64183</strain>
    </source>
</reference>
<name>A0A9X1U5X8_9FLAO</name>
<keyword evidence="2" id="KW-1185">Reference proteome</keyword>
<protein>
    <recommendedName>
        <fullName evidence="3">Lipoprotein</fullName>
    </recommendedName>
</protein>
<evidence type="ECO:0000313" key="1">
    <source>
        <dbReference type="EMBL" id="MCG2430647.1"/>
    </source>
</evidence>
<dbReference type="Proteomes" id="UP001139462">
    <property type="component" value="Unassembled WGS sequence"/>
</dbReference>
<sequence length="213" mass="24791">MIRFLVISLSLVFSLTSCSLKTTEGLRPIGLNENGKLNKEVENLYFSNPEIDYVYKAKIKVYKKNFGGILIVKKTGPKNHRVVFTTEFGSKLLDFQFDGDKFTKNFVVEDLDKKFIINILRDDFKLLITEKSDILKAFSSEVHNVFKAQSEERFNYYFFEKGTGKLQKIVNTTKRKEKVEVNFTSTEKEIADIISIKHNNFKLTIDLEKFKKK</sequence>